<gene>
    <name evidence="4" type="ORF">IRY30_05410</name>
</gene>
<evidence type="ECO:0000256" key="2">
    <source>
        <dbReference type="ARBA" id="ARBA00022679"/>
    </source>
</evidence>
<keyword evidence="2" id="KW-0808">Transferase</keyword>
<dbReference type="Gene3D" id="3.40.50.2000">
    <property type="entry name" value="Glycogen Phosphorylase B"/>
    <property type="match status" value="2"/>
</dbReference>
<keyword evidence="5" id="KW-1185">Reference proteome</keyword>
<dbReference type="CDD" id="cd03801">
    <property type="entry name" value="GT4_PimA-like"/>
    <property type="match status" value="1"/>
</dbReference>
<proteinExistence type="predicted"/>
<sequence length="380" mass="40704">MVCPYSFDEPGGVQAHAIDLCKELQRRGHTVSLIGPGTKQDAVPDFVELGGGSIPIPYNGSVARLSFGPISARTVRKWIKRNGFDVLHIHEPNSPSYSMLSLAQVMGPVVATYHASASESKLLKVVLPLLRPILERIHAGIAVSEEARKWQVENLAGDPVLIPNGVDTAVFREARALDGLDLDRPRVMFLGRFDEPRKGLQVLLDAMPAIVDAIPNIELLIAGRGDQDALGERLRKAGLTYALGTDPSTANVRILGAVSEEDKARGLRSSDIYIAPNTGGESFGIVLVEGMAAGAAVVASDIPAFVAVGENGQSAALFRNGDAADLTRVVVNLFSDDATRRALAAHGEQRAVQFDWCTVTSRVEEVYRTVRVKGRGVTLA</sequence>
<dbReference type="Pfam" id="PF13692">
    <property type="entry name" value="Glyco_trans_1_4"/>
    <property type="match status" value="1"/>
</dbReference>
<dbReference type="EMBL" id="JADKMY010000001">
    <property type="protein sequence ID" value="MBF4553516.1"/>
    <property type="molecule type" value="Genomic_DNA"/>
</dbReference>
<reference evidence="4 5" key="1">
    <citation type="submission" date="2020-10" db="EMBL/GenBank/DDBJ databases">
        <title>Novel species in genus Corynebacterium.</title>
        <authorList>
            <person name="Zhang G."/>
        </authorList>
    </citation>
    <scope>NUCLEOTIDE SEQUENCE [LARGE SCALE GENOMIC DNA]</scope>
    <source>
        <strain evidence="4 5">DSM 45110</strain>
    </source>
</reference>
<protein>
    <submittedName>
        <fullName evidence="4">Glycosyltransferase family 4 protein</fullName>
    </submittedName>
</protein>
<evidence type="ECO:0000256" key="1">
    <source>
        <dbReference type="ARBA" id="ARBA00022676"/>
    </source>
</evidence>
<evidence type="ECO:0000313" key="4">
    <source>
        <dbReference type="EMBL" id="MBF4553516.1"/>
    </source>
</evidence>
<evidence type="ECO:0000313" key="5">
    <source>
        <dbReference type="Proteomes" id="UP000635902"/>
    </source>
</evidence>
<dbReference type="PANTHER" id="PTHR45947">
    <property type="entry name" value="SULFOQUINOVOSYL TRANSFERASE SQD2"/>
    <property type="match status" value="1"/>
</dbReference>
<organism evidence="4 5">
    <name type="scientific">Corynebacterium suicordis DSM 45110</name>
    <dbReference type="NCBI Taxonomy" id="1121369"/>
    <lineage>
        <taxon>Bacteria</taxon>
        <taxon>Bacillati</taxon>
        <taxon>Actinomycetota</taxon>
        <taxon>Actinomycetes</taxon>
        <taxon>Mycobacteriales</taxon>
        <taxon>Corynebacteriaceae</taxon>
        <taxon>Corynebacterium</taxon>
    </lineage>
</organism>
<dbReference type="Pfam" id="PF13439">
    <property type="entry name" value="Glyco_transf_4"/>
    <property type="match status" value="1"/>
</dbReference>
<comment type="caution">
    <text evidence="4">The sequence shown here is derived from an EMBL/GenBank/DDBJ whole genome shotgun (WGS) entry which is preliminary data.</text>
</comment>
<evidence type="ECO:0000259" key="3">
    <source>
        <dbReference type="Pfam" id="PF13439"/>
    </source>
</evidence>
<name>A0ABR9ZJA0_9CORY</name>
<dbReference type="InterPro" id="IPR050194">
    <property type="entry name" value="Glycosyltransferase_grp1"/>
</dbReference>
<feature type="domain" description="Glycosyltransferase subfamily 4-like N-terminal" evidence="3">
    <location>
        <begin position="10"/>
        <end position="169"/>
    </location>
</feature>
<dbReference type="SUPFAM" id="SSF53756">
    <property type="entry name" value="UDP-Glycosyltransferase/glycogen phosphorylase"/>
    <property type="match status" value="1"/>
</dbReference>
<accession>A0ABR9ZJA0</accession>
<dbReference type="RefSeq" id="WP_194556589.1">
    <property type="nucleotide sequence ID" value="NZ_JADKMY010000001.1"/>
</dbReference>
<dbReference type="PANTHER" id="PTHR45947:SF3">
    <property type="entry name" value="SULFOQUINOVOSYL TRANSFERASE SQD2"/>
    <property type="match status" value="1"/>
</dbReference>
<dbReference type="Proteomes" id="UP000635902">
    <property type="component" value="Unassembled WGS sequence"/>
</dbReference>
<keyword evidence="1" id="KW-0328">Glycosyltransferase</keyword>
<dbReference type="InterPro" id="IPR028098">
    <property type="entry name" value="Glyco_trans_4-like_N"/>
</dbReference>